<comment type="caution">
    <text evidence="1">The sequence shown here is derived from an EMBL/GenBank/DDBJ whole genome shotgun (WGS) entry which is preliminary data.</text>
</comment>
<evidence type="ECO:0000313" key="1">
    <source>
        <dbReference type="EMBL" id="KAF6841451.1"/>
    </source>
</evidence>
<name>A0A8H6U5X0_9PEZI</name>
<dbReference type="AlphaFoldDB" id="A0A8H6U5X0"/>
<protein>
    <submittedName>
        <fullName evidence="1">Uncharacterized protein</fullName>
    </submittedName>
</protein>
<reference evidence="1" key="1">
    <citation type="journal article" date="2020" name="Phytopathology">
        <title>Genome Sequence Resources of Colletotrichum truncatum, C. plurivorum, C. musicola, and C. sojae: Four Species Pathogenic to Soybean (Glycine max).</title>
        <authorList>
            <person name="Rogerio F."/>
            <person name="Boufleur T.R."/>
            <person name="Ciampi-Guillardi M."/>
            <person name="Sukno S.A."/>
            <person name="Thon M.R."/>
            <person name="Massola Junior N.S."/>
            <person name="Baroncelli R."/>
        </authorList>
    </citation>
    <scope>NUCLEOTIDE SEQUENCE</scope>
    <source>
        <strain evidence="1">LFN00145</strain>
    </source>
</reference>
<accession>A0A8H6U5X0</accession>
<proteinExistence type="predicted"/>
<evidence type="ECO:0000313" key="2">
    <source>
        <dbReference type="Proteomes" id="UP000654918"/>
    </source>
</evidence>
<keyword evidence="2" id="KW-1185">Reference proteome</keyword>
<organism evidence="1 2">
    <name type="scientific">Colletotrichum plurivorum</name>
    <dbReference type="NCBI Taxonomy" id="2175906"/>
    <lineage>
        <taxon>Eukaryota</taxon>
        <taxon>Fungi</taxon>
        <taxon>Dikarya</taxon>
        <taxon>Ascomycota</taxon>
        <taxon>Pezizomycotina</taxon>
        <taxon>Sordariomycetes</taxon>
        <taxon>Hypocreomycetidae</taxon>
        <taxon>Glomerellales</taxon>
        <taxon>Glomerellaceae</taxon>
        <taxon>Colletotrichum</taxon>
        <taxon>Colletotrichum orchidearum species complex</taxon>
    </lineage>
</organism>
<gene>
    <name evidence="1" type="ORF">CPLU01_00582</name>
</gene>
<dbReference type="Proteomes" id="UP000654918">
    <property type="component" value="Unassembled WGS sequence"/>
</dbReference>
<dbReference type="EMBL" id="WIGO01000003">
    <property type="protein sequence ID" value="KAF6841451.1"/>
    <property type="molecule type" value="Genomic_DNA"/>
</dbReference>
<sequence length="110" mass="11766">MNHDVYTSYGLIMIDDRETDRHGDRSEGASAAPTLVGISSVDLRRSAEKLASCSSGLLVPHFVTHQAPSPSFPFLHRACPLLCAGSIPTIPGGFTVAFSDRTLNQVGRLV</sequence>